<protein>
    <submittedName>
        <fullName evidence="1">Uncharacterized protein</fullName>
    </submittedName>
</protein>
<reference evidence="1" key="1">
    <citation type="submission" date="2018-05" db="EMBL/GenBank/DDBJ databases">
        <authorList>
            <person name="Lanie J.A."/>
            <person name="Ng W.-L."/>
            <person name="Kazmierczak K.M."/>
            <person name="Andrzejewski T.M."/>
            <person name="Davidsen T.M."/>
            <person name="Wayne K.J."/>
            <person name="Tettelin H."/>
            <person name="Glass J.I."/>
            <person name="Rusch D."/>
            <person name="Podicherti R."/>
            <person name="Tsui H.-C.T."/>
            <person name="Winkler M.E."/>
        </authorList>
    </citation>
    <scope>NUCLEOTIDE SEQUENCE</scope>
</reference>
<proteinExistence type="predicted"/>
<dbReference type="AlphaFoldDB" id="A0A382PS75"/>
<accession>A0A382PS75</accession>
<gene>
    <name evidence="1" type="ORF">METZ01_LOCUS327696</name>
</gene>
<dbReference type="EMBL" id="UINC01108607">
    <property type="protein sequence ID" value="SVC74842.1"/>
    <property type="molecule type" value="Genomic_DNA"/>
</dbReference>
<evidence type="ECO:0000313" key="1">
    <source>
        <dbReference type="EMBL" id="SVC74842.1"/>
    </source>
</evidence>
<sequence length="72" mass="8309">MAGEDEDLRALTPSDGRNLQYARLLFEALWSRPPKPGRCFAKEHEILYQHWLRFARVIIRDNGGVTPFGPLD</sequence>
<organism evidence="1">
    <name type="scientific">marine metagenome</name>
    <dbReference type="NCBI Taxonomy" id="408172"/>
    <lineage>
        <taxon>unclassified sequences</taxon>
        <taxon>metagenomes</taxon>
        <taxon>ecological metagenomes</taxon>
    </lineage>
</organism>
<name>A0A382PS75_9ZZZZ</name>